<sequence length="254" mass="27940">MKRLIVALVMALSAVAVSPSSAQAADPVSALKAQLAKNRGVTVVERGTDTSKKVVGIRAKVIVQFDRSGRPVASDRTIMTLGYSDKPQYARDIVVDGRAYFQGTIFNETSPQLPEGKQWVLRTRKAKPAVGFLQMVNVMEPATLGVLLKSATTTRADKPGTLYSGTISLAKLYKVSASLRASLPKEFGFDKTVMNWRLWVDAKGLVRRLVTWEKSDLGTPNVTFDTRFTDWRSELTIETPPAAEVADEDEVEYE</sequence>
<organism evidence="2 3">
    <name type="scientific">Nonomuraea diastatica</name>
    <dbReference type="NCBI Taxonomy" id="1848329"/>
    <lineage>
        <taxon>Bacteria</taxon>
        <taxon>Bacillati</taxon>
        <taxon>Actinomycetota</taxon>
        <taxon>Actinomycetes</taxon>
        <taxon>Streptosporangiales</taxon>
        <taxon>Streptosporangiaceae</taxon>
        <taxon>Nonomuraea</taxon>
    </lineage>
</organism>
<dbReference type="RefSeq" id="WP_132505005.1">
    <property type="nucleotide sequence ID" value="NZ_SMKP01000010.1"/>
</dbReference>
<evidence type="ECO:0000256" key="1">
    <source>
        <dbReference type="SAM" id="SignalP"/>
    </source>
</evidence>
<evidence type="ECO:0008006" key="4">
    <source>
        <dbReference type="Google" id="ProtNLM"/>
    </source>
</evidence>
<comment type="caution">
    <text evidence="2">The sequence shown here is derived from an EMBL/GenBank/DDBJ whole genome shotgun (WGS) entry which is preliminary data.</text>
</comment>
<dbReference type="OrthoDB" id="3515039at2"/>
<evidence type="ECO:0000313" key="2">
    <source>
        <dbReference type="EMBL" id="TDD24587.1"/>
    </source>
</evidence>
<gene>
    <name evidence="2" type="ORF">E1294_05225</name>
</gene>
<dbReference type="Gene3D" id="2.50.20.20">
    <property type="match status" value="1"/>
</dbReference>
<feature type="signal peptide" evidence="1">
    <location>
        <begin position="1"/>
        <end position="24"/>
    </location>
</feature>
<dbReference type="EMBL" id="SMKP01000010">
    <property type="protein sequence ID" value="TDD24587.1"/>
    <property type="molecule type" value="Genomic_DNA"/>
</dbReference>
<keyword evidence="1" id="KW-0732">Signal</keyword>
<accession>A0A4V2YFV5</accession>
<keyword evidence="3" id="KW-1185">Reference proteome</keyword>
<dbReference type="Proteomes" id="UP000294543">
    <property type="component" value="Unassembled WGS sequence"/>
</dbReference>
<protein>
    <recommendedName>
        <fullName evidence="4">LppX_LprAFG lipoprotein</fullName>
    </recommendedName>
</protein>
<feature type="chain" id="PRO_5020986230" description="LppX_LprAFG lipoprotein" evidence="1">
    <location>
        <begin position="25"/>
        <end position="254"/>
    </location>
</feature>
<name>A0A4V2YFV5_9ACTN</name>
<proteinExistence type="predicted"/>
<dbReference type="AlphaFoldDB" id="A0A4V2YFV5"/>
<evidence type="ECO:0000313" key="3">
    <source>
        <dbReference type="Proteomes" id="UP000294543"/>
    </source>
</evidence>
<reference evidence="2 3" key="1">
    <citation type="submission" date="2019-03" db="EMBL/GenBank/DDBJ databases">
        <title>Draft genome sequences of novel Actinobacteria.</title>
        <authorList>
            <person name="Sahin N."/>
            <person name="Ay H."/>
            <person name="Saygin H."/>
        </authorList>
    </citation>
    <scope>NUCLEOTIDE SEQUENCE [LARGE SCALE GENOMIC DNA]</scope>
    <source>
        <strain evidence="2 3">KC712</strain>
    </source>
</reference>